<keyword evidence="2" id="KW-1185">Reference proteome</keyword>
<dbReference type="Proteomes" id="UP000756530">
    <property type="component" value="Unassembled WGS sequence"/>
</dbReference>
<dbReference type="RefSeq" id="WP_218392398.1">
    <property type="nucleotide sequence ID" value="NZ_JAHUZE010000002.1"/>
</dbReference>
<protein>
    <recommendedName>
        <fullName evidence="3">RES domain-containing protein</fullName>
    </recommendedName>
</protein>
<name>A0ABS6T3Z1_9RHOB</name>
<dbReference type="EMBL" id="JAHUZE010000002">
    <property type="protein sequence ID" value="MBV7379256.1"/>
    <property type="molecule type" value="Genomic_DNA"/>
</dbReference>
<evidence type="ECO:0008006" key="3">
    <source>
        <dbReference type="Google" id="ProtNLM"/>
    </source>
</evidence>
<evidence type="ECO:0000313" key="1">
    <source>
        <dbReference type="EMBL" id="MBV7379256.1"/>
    </source>
</evidence>
<accession>A0ABS6T3Z1</accession>
<sequence length="149" mass="16494">MQADPGPMPLTFRIYPSRNLVFVAYDGMMSIEETRRGLADYQAHPDFHPSQNHLLDLSLVTGWERDFPRIMAMQAEAVDMFPPGTKPPYLVYYAPTTIGQDAAMACIRSWDEGSVIVPRLTTREADALHILGHDAGSFTEIGIGRAGSP</sequence>
<evidence type="ECO:0000313" key="2">
    <source>
        <dbReference type="Proteomes" id="UP000756530"/>
    </source>
</evidence>
<comment type="caution">
    <text evidence="1">The sequence shown here is derived from an EMBL/GenBank/DDBJ whole genome shotgun (WGS) entry which is preliminary data.</text>
</comment>
<gene>
    <name evidence="1" type="ORF">KJP28_09975</name>
</gene>
<reference evidence="1 2" key="1">
    <citation type="submission" date="2021-05" db="EMBL/GenBank/DDBJ databases">
        <title>Culturable bacteria isolated from Daya Bay.</title>
        <authorList>
            <person name="Zheng W."/>
            <person name="Yu S."/>
            <person name="Huang Y."/>
        </authorList>
    </citation>
    <scope>NUCLEOTIDE SEQUENCE [LARGE SCALE GENOMIC DNA]</scope>
    <source>
        <strain evidence="1 2">DP4N28-5</strain>
    </source>
</reference>
<organism evidence="1 2">
    <name type="scientific">Maritimibacter dapengensis</name>
    <dbReference type="NCBI Taxonomy" id="2836868"/>
    <lineage>
        <taxon>Bacteria</taxon>
        <taxon>Pseudomonadati</taxon>
        <taxon>Pseudomonadota</taxon>
        <taxon>Alphaproteobacteria</taxon>
        <taxon>Rhodobacterales</taxon>
        <taxon>Roseobacteraceae</taxon>
        <taxon>Maritimibacter</taxon>
    </lineage>
</organism>
<proteinExistence type="predicted"/>